<keyword evidence="3" id="KW-1185">Reference proteome</keyword>
<evidence type="ECO:0000313" key="3">
    <source>
        <dbReference type="Proteomes" id="UP000815677"/>
    </source>
</evidence>
<protein>
    <submittedName>
        <fullName evidence="2">Uncharacterized protein</fullName>
    </submittedName>
</protein>
<evidence type="ECO:0000313" key="2">
    <source>
        <dbReference type="EMBL" id="GAT42630.1"/>
    </source>
</evidence>
<gene>
    <name evidence="2" type="ORF">MCHLO_00339</name>
</gene>
<feature type="compositionally biased region" description="Basic residues" evidence="1">
    <location>
        <begin position="25"/>
        <end position="35"/>
    </location>
</feature>
<proteinExistence type="predicted"/>
<name>A0ABQ0KVS7_MYCCL</name>
<evidence type="ECO:0000256" key="1">
    <source>
        <dbReference type="SAM" id="MobiDB-lite"/>
    </source>
</evidence>
<organism evidence="2 3">
    <name type="scientific">Mycena chlorophos</name>
    <name type="common">Agaric fungus</name>
    <name type="synonym">Agaricus chlorophos</name>
    <dbReference type="NCBI Taxonomy" id="658473"/>
    <lineage>
        <taxon>Eukaryota</taxon>
        <taxon>Fungi</taxon>
        <taxon>Dikarya</taxon>
        <taxon>Basidiomycota</taxon>
        <taxon>Agaricomycotina</taxon>
        <taxon>Agaricomycetes</taxon>
        <taxon>Agaricomycetidae</taxon>
        <taxon>Agaricales</taxon>
        <taxon>Marasmiineae</taxon>
        <taxon>Mycenaceae</taxon>
        <taxon>Mycena</taxon>
    </lineage>
</organism>
<dbReference type="EMBL" id="DF838140">
    <property type="protein sequence ID" value="GAT42630.1"/>
    <property type="molecule type" value="Genomic_DNA"/>
</dbReference>
<reference evidence="2" key="1">
    <citation type="submission" date="2014-09" db="EMBL/GenBank/DDBJ databases">
        <title>Genome sequence of the luminous mushroom Mycena chlorophos for searching fungal bioluminescence genes.</title>
        <authorList>
            <person name="Tanaka Y."/>
            <person name="Kasuga D."/>
            <person name="Oba Y."/>
            <person name="Hase S."/>
            <person name="Sato K."/>
            <person name="Oba Y."/>
            <person name="Sakakibara Y."/>
        </authorList>
    </citation>
    <scope>NUCLEOTIDE SEQUENCE</scope>
</reference>
<sequence>MLRASVASKMASRPCSCRDLTTPSHHSRRATRRGPRQPSTASKHLPHTHVTPTRRKQPRTTIFWLWSLAFSSLSGLRRLDKNAVQTPHCIMGLASPTRSLGEPSRLYRMLRPIPQTPCATRTTALGFDVRSAEAMCRWWIRLLRRPGRHCRAPLPGRWRVWLRAGIKFCSTRPVLGTETRTGIGRNLIHGNADGLSALYHIRTSLLRSNSAGSRGLRLGDTQDFAVLSARVLVFRYPTVPLVSTFFNAIVLVPPAAPRLAPLSRIPRSSRVSSSIQNALRGRK</sequence>
<accession>A0ABQ0KVS7</accession>
<feature type="region of interest" description="Disordered" evidence="1">
    <location>
        <begin position="1"/>
        <end position="56"/>
    </location>
</feature>
<dbReference type="Proteomes" id="UP000815677">
    <property type="component" value="Unassembled WGS sequence"/>
</dbReference>
<feature type="compositionally biased region" description="Basic residues" evidence="1">
    <location>
        <begin position="44"/>
        <end position="56"/>
    </location>
</feature>